<protein>
    <recommendedName>
        <fullName evidence="2">ubiquitinyl hydrolase 1</fullName>
        <ecNumber evidence="2">3.4.19.12</ecNumber>
    </recommendedName>
</protein>
<evidence type="ECO:0000256" key="6">
    <source>
        <dbReference type="ARBA" id="ARBA00022807"/>
    </source>
</evidence>
<dbReference type="InterPro" id="IPR051346">
    <property type="entry name" value="OTU_Deubiquitinase"/>
</dbReference>
<proteinExistence type="predicted"/>
<evidence type="ECO:0000256" key="5">
    <source>
        <dbReference type="ARBA" id="ARBA00022801"/>
    </source>
</evidence>
<feature type="domain" description="DUF3645" evidence="9">
    <location>
        <begin position="2106"/>
        <end position="2138"/>
    </location>
</feature>
<accession>A0A0A1ULB8</accession>
<dbReference type="PANTHER" id="PTHR13367:SF34">
    <property type="match status" value="1"/>
</dbReference>
<keyword evidence="7" id="KW-0175">Coiled coil</keyword>
<evidence type="ECO:0000256" key="7">
    <source>
        <dbReference type="SAM" id="Coils"/>
    </source>
</evidence>
<feature type="coiled-coil region" evidence="7">
    <location>
        <begin position="309"/>
        <end position="348"/>
    </location>
</feature>
<evidence type="ECO:0000256" key="3">
    <source>
        <dbReference type="ARBA" id="ARBA00022670"/>
    </source>
</evidence>
<dbReference type="InterPro" id="IPR022099">
    <property type="entry name" value="DUF3638"/>
</dbReference>
<evidence type="ECO:0000313" key="10">
    <source>
        <dbReference type="EMBL" id="EUC59857.1"/>
    </source>
</evidence>
<dbReference type="PANTHER" id="PTHR13367">
    <property type="entry name" value="UBIQUITIN THIOESTERASE"/>
    <property type="match status" value="1"/>
</dbReference>
<sequence>MRVAMHTSLDVKSYKNFMVYFLCQVLRSCLKVPEFPGELLYSMRVKLARRIYKVQTHIPIVITSIVENYFQAVQDILQKRWTRIQSEHAHRLDWHPELLDIKRATNLSIPTLYPYLQSIFDRVANAPKPHKPTFDPPNPLANTADFAKFDNKALSKAVSSHKFTALFDFEQSVQQHLSDWATQNLTNKLTSSIISSCITQYVRAAKELYVHDIVYQSRMALTVMELWMALDRSVTTLYPLILEYSPEIPKGYLEPLLLASSQDIERANTIEQYLARRHTSAEPSRPSVFSSRTSKNAFSIQYFRQSLSLQKLKQTIEQQATQRRNEKIKEMNRLNQEYNRLVDKAKSSVCIQSTGTRQLDKQTHRKECTKCIATRKSNKMKIKLYEWPLPENDLEAEMVVFELRCPKPISLWRDMTYMILHNVGEVEVSDPVSPLCYLDKYDGLSSWSTELKQLKPRIGQASAIKSFVQSHYHSVKLPTSEGKVCVNNSLKFQPYDSLDKLWVSAVCSSLAKCGTFSLPENSLYKHLSFTLGGTAHTPNEVIASQFECPPELSLHEHIAFGSLRSGPHLQWLNILRGMEEGILSFGRYEVSLLHAQAAWQLGPLSEVVCTREWHVELAKPDFAEKLVSRALRLLGRVRSNWLESTTVGTCVLLVQRVLASQKDLDGATGAREFLIEAINVAFTWVGELTQKLESTVDDSQAQLYRQHLCEIAAVCRSAYNVPPNMLLDLLSNQRGCSPLIVCGIILYENRPQDLGSVPHNLQTLLSRDRILSHRLAPFLMDHILAHPSLLHDSISYVWPAFSPQTGGWVQETHSRSLWLTSTTSLNGRSMQKVDFNLGEGRLLINGLPIGRIPVEYANHPLYVRLFGKRVIEIVPSVIPGMTFTSRSEIEGYQVSFALNSANQGLIIQARADATILELIPPSKLEGDFPSSFSSNFHHWLNVQEKYVEFRPLSKPWSSDKQAWRLCVRDSGLRTMTSTMAYETCSLLDIRSFTYKEISRQLSGLETRQHIHITYSLSSRIRVNLPRFHLTFFLNSDNQLESLNFPEQVVDREQSSGTMIGLSSQLVLRRQDSLGMNQIPRMVIVPEGDVIFATHGHHVKVVINHDNNQHIGYHHYNIDSTLGCLSNSSGLTSRLFRIYLHALTSYCLVDPLTHRTGTEEALQLLSEPATSSFDRLNEAQAQLLGLIGKLTPLRTYYPIHLKCMQSTTWMNLPMFSQHNAFVGYAKSIIGHAGQLQALHPHEDFEFNQYLGQPSEEALHHRATLRDPEFYPTDTAGISGSAFVQKNDLYFGRDVYRPTSKWSTKEDLASWVTDLAKTHWVRPAYTSYNLVSRLESYGAFHGVQQGISLSYSSQWLSIILESWLSVYHVCRKASVFSRSPFALSFCLSAAAYTDGLSPEIALALISIATNPRFRKLHPPGHAQYNLQDGYKPTHTNVVELVLECSKYPVIISNRQTKKKKKQVPMNDTLSVCATKITESALKQWPNYRPGACAPFAEQFDMEKCNDAIQKYFASCSRNLELRDHLDQVQRFLPDSSGAFNLSLPTAWLAARDLTQLTKHSWDPQLCYDYPPSFNTLFLIRDPPLTSAKLSPVSLPPIFTCHNNRFNSTPNTEILENMLREFSRDKMHLLNRRYGADLEASRRCFVAANHAGPCTTITLLSELYLHLDECDKELNGIYNSILASLAPRNIAQQLLASSGIWPRLSPRNILKKLGLHHRASVPQNWIELLADYGLKLIALQRAIRLVYLGAENKHEEIQREIDSTSKNDTLARKNLDWILIQIEGNFSIRNLQAQIALEMISPSSGKNSLMQLNMGEGKSSVIIPVVGATLANGRTLVRVIVIKPLWRAMFHLLVARLGGLAHRKIYYLPFGRHIQPSTENAKIIQNLYTQCTQEGGIVLAQPEHILSFKLMGINQLMSSQCGSAMSHLHYIQSWLDSNSRDILDESDEVLNVKYQLVYTVGAQEPLEGHPNRCKLAQELLHSAARCLRQLRSRFSSISICDHPGGRFPLLNIGPNSSAALDLMVKLLANAILDGQLASANLLHLGHNAREAALLFLTDRELTSQAQDSLKAACDPSMWTSLLLLRGLLACGILAFALRDKYYRVNYGLDLSRSLLAVPYIAKDVPSLRAEFGHPDVTILLTCLSYYYKGLSEAQLASCFEMIYKLDNPALEYDHWVLHCGGVPREYATLQGINIKDIKKFQRDIVPLFSYNSAVINFYLSALVFPRSIKEFPHKLVSSAWDLAVVKTHPTTGFSGTNDNRYLLPTTIAQVDPLNQSGTNALILNLLLQPENDHYQCVHISGGIASARDFIDSLAMQSPTIDVLLDVGAQMLDMTNEELARYWLGLRPDALAAVYFNDNDELLVLSQDEGPSRLITSPFAQRLDKCIVYLDDSHTRGTDLKLPRDARGAVTLGPKVTKDRLAQGCMRMRKLGRGQSVMFFAPLEIDNQIRQAVGALEDRPIQTYDVLRWAMLSTCNDLKHHVGHWVQQGQDYGRRLWHEKQYKITGDAKILKSGWLQSESRSVETLYGAVKSSAMTHDPSILEDLKLCERLQYLGVDTIEDSSWDEQQEREVSHEIELERQVERPLPVRPAQHSIHTDLVKMVKTGYFPQNSSSLCSLLELPDTDCQNRSVQNGHLFATVDFVATTLESDTSTVSANYMRPINWIISGFGRDLVILSPYEANALLPQIRSGSAVTLHVYAPRVTNYMVTFSDLNFYRLSSPSFIRPRSTLTIDVRIQLILASGQLYLDDYRQYLAVCVFLGLYVPNSDDAADFVGKVEISSDGFVNPAQRKKLVKYRPEYASCRFKNSPVSMLKDLIGKRRMGMDYMRTHLGQILHGRLLTPEDFN</sequence>
<dbReference type="InterPro" id="IPR022105">
    <property type="entry name" value="DUF3645"/>
</dbReference>
<evidence type="ECO:0000259" key="9">
    <source>
        <dbReference type="Pfam" id="PF12359"/>
    </source>
</evidence>
<keyword evidence="3" id="KW-0645">Protease</keyword>
<dbReference type="EC" id="3.4.19.12" evidence="2"/>
<keyword evidence="6" id="KW-0788">Thiol protease</keyword>
<evidence type="ECO:0000313" key="11">
    <source>
        <dbReference type="Proteomes" id="UP000030108"/>
    </source>
</evidence>
<evidence type="ECO:0000256" key="4">
    <source>
        <dbReference type="ARBA" id="ARBA00022786"/>
    </source>
</evidence>
<evidence type="ECO:0000256" key="1">
    <source>
        <dbReference type="ARBA" id="ARBA00000707"/>
    </source>
</evidence>
<feature type="domain" description="DUF3638" evidence="8">
    <location>
        <begin position="1769"/>
        <end position="1987"/>
    </location>
</feature>
<dbReference type="Proteomes" id="UP000030108">
    <property type="component" value="Unassembled WGS sequence"/>
</dbReference>
<dbReference type="GO" id="GO:0004843">
    <property type="term" value="F:cysteine-type deubiquitinase activity"/>
    <property type="evidence" value="ECO:0007669"/>
    <property type="project" value="UniProtKB-EC"/>
</dbReference>
<dbReference type="EMBL" id="JATN01000321">
    <property type="protein sequence ID" value="EUC59857.1"/>
    <property type="molecule type" value="Genomic_DNA"/>
</dbReference>
<evidence type="ECO:0000259" key="8">
    <source>
        <dbReference type="Pfam" id="PF12340"/>
    </source>
</evidence>
<dbReference type="GO" id="GO:0006508">
    <property type="term" value="P:proteolysis"/>
    <property type="evidence" value="ECO:0007669"/>
    <property type="project" value="UniProtKB-KW"/>
</dbReference>
<name>A0A0A1ULB8_9AGAM</name>
<dbReference type="Pfam" id="PF12340">
    <property type="entry name" value="DUF3638"/>
    <property type="match status" value="1"/>
</dbReference>
<comment type="catalytic activity">
    <reaction evidence="1">
        <text>Thiol-dependent hydrolysis of ester, thioester, amide, peptide and isopeptide bonds formed by the C-terminal Gly of ubiquitin (a 76-residue protein attached to proteins as an intracellular targeting signal).</text>
        <dbReference type="EC" id="3.4.19.12"/>
    </reaction>
</comment>
<evidence type="ECO:0000256" key="2">
    <source>
        <dbReference type="ARBA" id="ARBA00012759"/>
    </source>
</evidence>
<gene>
    <name evidence="10" type="ORF">RSOL_326550</name>
</gene>
<keyword evidence="4" id="KW-0833">Ubl conjugation pathway</keyword>
<reference evidence="11" key="1">
    <citation type="journal article" date="2014" name="Genome Announc.">
        <title>Draft genome sequence of the plant-pathogenic soil fungus Rhizoctonia solani anastomosis group 3 strain Rhs1AP.</title>
        <authorList>
            <person name="Cubeta M.A."/>
            <person name="Thomas E."/>
            <person name="Dean R.A."/>
            <person name="Jabaji S."/>
            <person name="Neate S.M."/>
            <person name="Tavantzis S."/>
            <person name="Toda T."/>
            <person name="Vilgalys R."/>
            <person name="Bharathan N."/>
            <person name="Fedorova-Abrams N."/>
            <person name="Pakala S.B."/>
            <person name="Pakala S.M."/>
            <person name="Zafar N."/>
            <person name="Joardar V."/>
            <person name="Losada L."/>
            <person name="Nierman W.C."/>
        </authorList>
    </citation>
    <scope>NUCLEOTIDE SEQUENCE [LARGE SCALE GENOMIC DNA]</scope>
    <source>
        <strain evidence="11">AG-3</strain>
    </source>
</reference>
<comment type="caution">
    <text evidence="10">The sequence shown here is derived from an EMBL/GenBank/DDBJ whole genome shotgun (WGS) entry which is preliminary data.</text>
</comment>
<organism evidence="10 11">
    <name type="scientific">Rhizoctonia solani AG-3 Rhs1AP</name>
    <dbReference type="NCBI Taxonomy" id="1086054"/>
    <lineage>
        <taxon>Eukaryota</taxon>
        <taxon>Fungi</taxon>
        <taxon>Dikarya</taxon>
        <taxon>Basidiomycota</taxon>
        <taxon>Agaricomycotina</taxon>
        <taxon>Agaricomycetes</taxon>
        <taxon>Cantharellales</taxon>
        <taxon>Ceratobasidiaceae</taxon>
        <taxon>Rhizoctonia</taxon>
    </lineage>
</organism>
<dbReference type="OrthoDB" id="3182339at2759"/>
<dbReference type="Pfam" id="PF12359">
    <property type="entry name" value="DUF3645"/>
    <property type="match status" value="1"/>
</dbReference>
<keyword evidence="5" id="KW-0378">Hydrolase</keyword>